<name>E6X1R2_NITSE</name>
<dbReference type="AlphaFoldDB" id="E6X1R2"/>
<reference evidence="2" key="2">
    <citation type="submission" date="2011-01" db="EMBL/GenBank/DDBJ databases">
        <title>The complete genome of Nitratifractor salsuginis DSM 16511.</title>
        <authorList>
            <consortium name="US DOE Joint Genome Institute (JGI-PGF)"/>
            <person name="Lucas S."/>
            <person name="Copeland A."/>
            <person name="Lapidus A."/>
            <person name="Bruce D."/>
            <person name="Goodwin L."/>
            <person name="Pitluck S."/>
            <person name="Kyrpides N."/>
            <person name="Mavromatis K."/>
            <person name="Ivanova N."/>
            <person name="Mikhailova N."/>
            <person name="Zeytun A."/>
            <person name="Detter J.C."/>
            <person name="Tapia R."/>
            <person name="Han C."/>
            <person name="Land M."/>
            <person name="Hauser L."/>
            <person name="Markowitz V."/>
            <person name="Cheng J.-F."/>
            <person name="Hugenholtz P."/>
            <person name="Woyke T."/>
            <person name="Wu D."/>
            <person name="Tindall B."/>
            <person name="Schuetze A."/>
            <person name="Brambilla E."/>
            <person name="Klenk H.-P."/>
            <person name="Eisen J.A."/>
        </authorList>
    </citation>
    <scope>NUCLEOTIDE SEQUENCE [LARGE SCALE GENOMIC DNA]</scope>
    <source>
        <strain evidence="2">DSM 16511 / JCM 12458 / E9I37-1</strain>
    </source>
</reference>
<evidence type="ECO:0000313" key="1">
    <source>
        <dbReference type="EMBL" id="ADV47053.1"/>
    </source>
</evidence>
<dbReference type="RefSeq" id="WP_013554738.1">
    <property type="nucleotide sequence ID" value="NC_014935.1"/>
</dbReference>
<proteinExistence type="predicted"/>
<dbReference type="KEGG" id="nsa:Nitsa_1808"/>
<dbReference type="eggNOG" id="ENOG50331BY">
    <property type="taxonomic scope" value="Bacteria"/>
</dbReference>
<protein>
    <submittedName>
        <fullName evidence="1">Uncharacterized protein</fullName>
    </submittedName>
</protein>
<dbReference type="OrthoDB" id="5457266at2"/>
<accession>E6X1R2</accession>
<reference evidence="1 2" key="1">
    <citation type="journal article" date="2011" name="Stand. Genomic Sci.">
        <title>Complete genome sequence of Nitratifractor salsuginis type strain (E9I37-1).</title>
        <authorList>
            <person name="Anderson I."/>
            <person name="Sikorski J."/>
            <person name="Zeytun A."/>
            <person name="Nolan M."/>
            <person name="Lapidus A."/>
            <person name="Lucas S."/>
            <person name="Hammon N."/>
            <person name="Deshpande S."/>
            <person name="Cheng J.F."/>
            <person name="Tapia R."/>
            <person name="Han C."/>
            <person name="Goodwin L."/>
            <person name="Pitluck S."/>
            <person name="Liolios K."/>
            <person name="Pagani I."/>
            <person name="Ivanova N."/>
            <person name="Huntemann M."/>
            <person name="Mavromatis K."/>
            <person name="Ovchinikova G."/>
            <person name="Pati A."/>
            <person name="Chen A."/>
            <person name="Palaniappan K."/>
            <person name="Land M."/>
            <person name="Hauser L."/>
            <person name="Brambilla E.M."/>
            <person name="Ngatchou-Djao O.D."/>
            <person name="Rohde M."/>
            <person name="Tindall B.J."/>
            <person name="Goker M."/>
            <person name="Detter J.C."/>
            <person name="Woyke T."/>
            <person name="Bristow J."/>
            <person name="Eisen J.A."/>
            <person name="Markowitz V."/>
            <person name="Hugenholtz P."/>
            <person name="Klenk H.P."/>
            <person name="Kyrpides N.C."/>
        </authorList>
    </citation>
    <scope>NUCLEOTIDE SEQUENCE [LARGE SCALE GENOMIC DNA]</scope>
    <source>
        <strain evidence="2">DSM 16511 / JCM 12458 / E9I37-1</strain>
    </source>
</reference>
<sequence>MRLLLLLLPALLFARHTHLEKYYQKAFCDKVHGQMEYRLSDGTRVDCQTSTYSFEVDFGHKAFESVGQALYYAMMTGKRPGIVLIQETRADNRYIGRIKKLARRYGIYLFIINRELQIRAIR</sequence>
<organism evidence="1 2">
    <name type="scientific">Nitratifractor salsuginis (strain DSM 16511 / JCM 12458 / E9I37-1)</name>
    <dbReference type="NCBI Taxonomy" id="749222"/>
    <lineage>
        <taxon>Bacteria</taxon>
        <taxon>Pseudomonadati</taxon>
        <taxon>Campylobacterota</taxon>
        <taxon>Epsilonproteobacteria</taxon>
        <taxon>Campylobacterales</taxon>
        <taxon>Sulfurovaceae</taxon>
        <taxon>Nitratifractor</taxon>
    </lineage>
</organism>
<dbReference type="STRING" id="749222.Nitsa_1808"/>
<dbReference type="EMBL" id="CP002452">
    <property type="protein sequence ID" value="ADV47053.1"/>
    <property type="molecule type" value="Genomic_DNA"/>
</dbReference>
<dbReference type="HOGENOM" id="CLU_136106_0_0_7"/>
<dbReference type="Proteomes" id="UP000008633">
    <property type="component" value="Chromosome"/>
</dbReference>
<keyword evidence="2" id="KW-1185">Reference proteome</keyword>
<gene>
    <name evidence="1" type="ordered locus">Nitsa_1808</name>
</gene>
<evidence type="ECO:0000313" key="2">
    <source>
        <dbReference type="Proteomes" id="UP000008633"/>
    </source>
</evidence>